<dbReference type="GO" id="GO:0036064">
    <property type="term" value="C:ciliary basal body"/>
    <property type="evidence" value="ECO:0007669"/>
    <property type="project" value="TreeGrafter"/>
</dbReference>
<keyword evidence="8" id="KW-1185">Reference proteome</keyword>
<dbReference type="PANTHER" id="PTHR12241">
    <property type="entry name" value="TUBULIN POLYGLUTAMYLASE"/>
    <property type="match status" value="1"/>
</dbReference>
<evidence type="ECO:0000256" key="6">
    <source>
        <dbReference type="SAM" id="Coils"/>
    </source>
</evidence>
<evidence type="ECO:0000313" key="7">
    <source>
        <dbReference type="EMBL" id="KAI5070899.1"/>
    </source>
</evidence>
<dbReference type="Proteomes" id="UP000886520">
    <property type="component" value="Chromosome 13"/>
</dbReference>
<dbReference type="GO" id="GO:0005524">
    <property type="term" value="F:ATP binding"/>
    <property type="evidence" value="ECO:0007669"/>
    <property type="project" value="UniProtKB-KW"/>
</dbReference>
<evidence type="ECO:0000256" key="3">
    <source>
        <dbReference type="ARBA" id="ARBA00022741"/>
    </source>
</evidence>
<dbReference type="Pfam" id="PF03133">
    <property type="entry name" value="TTL"/>
    <property type="match status" value="1"/>
</dbReference>
<dbReference type="GO" id="GO:0015631">
    <property type="term" value="F:tubulin binding"/>
    <property type="evidence" value="ECO:0007669"/>
    <property type="project" value="TreeGrafter"/>
</dbReference>
<name>A0A9D4ZD61_ADICA</name>
<accession>A0A9D4ZD61</accession>
<feature type="coiled-coil region" evidence="6">
    <location>
        <begin position="25"/>
        <end position="52"/>
    </location>
</feature>
<keyword evidence="3" id="KW-0547">Nucleotide-binding</keyword>
<comment type="similarity">
    <text evidence="1">Belongs to the tubulin--tyrosine ligase family.</text>
</comment>
<dbReference type="InterPro" id="IPR004344">
    <property type="entry name" value="TTL/TTLL_fam"/>
</dbReference>
<dbReference type="PROSITE" id="PS51221">
    <property type="entry name" value="TTL"/>
    <property type="match status" value="1"/>
</dbReference>
<evidence type="ECO:0000256" key="5">
    <source>
        <dbReference type="ARBA" id="ARBA00030445"/>
    </source>
</evidence>
<evidence type="ECO:0000313" key="8">
    <source>
        <dbReference type="Proteomes" id="UP000886520"/>
    </source>
</evidence>
<dbReference type="SUPFAM" id="SSF56059">
    <property type="entry name" value="Glutathione synthetase ATP-binding domain-like"/>
    <property type="match status" value="1"/>
</dbReference>
<dbReference type="AlphaFoldDB" id="A0A9D4ZD61"/>
<sequence>MHDYFDHVHLADHQRINHFRNYYELTRKDLLIKNLKRMKKNLERENKLLEASMYNFFPPTYALPAEYGLFVEEFKKNPGVWIMKPVGKAQGKGIFLFTKLSQISEWKKDHRWKTESQQVENYIVQKYIDNPYLVGGKKFDLRIYVLVLSYAPLKAYLYRSGFARFTNARFTMKKEDIINNFVHLTNFSIQKHAPTYDSKNGTKWPLLNLKLHMITKHGEKAVHDLFHQIQELITRSLLSVQNVIIQDKHCFELYGYDILIDELLKPWLLEVNASPSLAADTPSDYTLKYGMLEDLLTVVDMERHLTTHSSLKQVGGFDLLVEQGKVDSKGRPSQPLLGCFNDRVEQLRKLRKVVATLGKPLQLLHYKGFLDRFEGGIYIYSAYCTTTFWTTDHVCETPIY</sequence>
<keyword evidence="2" id="KW-0436">Ligase</keyword>
<dbReference type="Gene3D" id="3.30.470.20">
    <property type="entry name" value="ATP-grasp fold, B domain"/>
    <property type="match status" value="1"/>
</dbReference>
<comment type="caution">
    <text evidence="7">The sequence shown here is derived from an EMBL/GenBank/DDBJ whole genome shotgun (WGS) entry which is preliminary data.</text>
</comment>
<evidence type="ECO:0000256" key="2">
    <source>
        <dbReference type="ARBA" id="ARBA00022598"/>
    </source>
</evidence>
<organism evidence="7 8">
    <name type="scientific">Adiantum capillus-veneris</name>
    <name type="common">Maidenhair fern</name>
    <dbReference type="NCBI Taxonomy" id="13818"/>
    <lineage>
        <taxon>Eukaryota</taxon>
        <taxon>Viridiplantae</taxon>
        <taxon>Streptophyta</taxon>
        <taxon>Embryophyta</taxon>
        <taxon>Tracheophyta</taxon>
        <taxon>Polypodiopsida</taxon>
        <taxon>Polypodiidae</taxon>
        <taxon>Polypodiales</taxon>
        <taxon>Pteridineae</taxon>
        <taxon>Pteridaceae</taxon>
        <taxon>Vittarioideae</taxon>
        <taxon>Adiantum</taxon>
    </lineage>
</organism>
<protein>
    <recommendedName>
        <fullName evidence="5">Tubulin--tyrosine ligase-like protein 9</fullName>
    </recommendedName>
</protein>
<proteinExistence type="inferred from homology"/>
<dbReference type="GO" id="GO:0000226">
    <property type="term" value="P:microtubule cytoskeleton organization"/>
    <property type="evidence" value="ECO:0007669"/>
    <property type="project" value="TreeGrafter"/>
</dbReference>
<dbReference type="EMBL" id="JABFUD020000013">
    <property type="protein sequence ID" value="KAI5070899.1"/>
    <property type="molecule type" value="Genomic_DNA"/>
</dbReference>
<evidence type="ECO:0000256" key="1">
    <source>
        <dbReference type="ARBA" id="ARBA00006820"/>
    </source>
</evidence>
<evidence type="ECO:0000256" key="4">
    <source>
        <dbReference type="ARBA" id="ARBA00022840"/>
    </source>
</evidence>
<keyword evidence="6" id="KW-0175">Coiled coil</keyword>
<dbReference type="GO" id="GO:0070740">
    <property type="term" value="F:tubulin-glutamic acid ligase activity"/>
    <property type="evidence" value="ECO:0007669"/>
    <property type="project" value="TreeGrafter"/>
</dbReference>
<keyword evidence="4" id="KW-0067">ATP-binding</keyword>
<dbReference type="PANTHER" id="PTHR12241:SF39">
    <property type="entry name" value="TUBULIN POLYGLUTAMYLASE TTLL9-RELATED"/>
    <property type="match status" value="1"/>
</dbReference>
<reference evidence="7" key="1">
    <citation type="submission" date="2021-01" db="EMBL/GenBank/DDBJ databases">
        <title>Adiantum capillus-veneris genome.</title>
        <authorList>
            <person name="Fang Y."/>
            <person name="Liao Q."/>
        </authorList>
    </citation>
    <scope>NUCLEOTIDE SEQUENCE</scope>
    <source>
        <strain evidence="7">H3</strain>
        <tissue evidence="7">Leaf</tissue>
    </source>
</reference>
<dbReference type="OrthoDB" id="202825at2759"/>
<gene>
    <name evidence="7" type="ORF">GOP47_0013150</name>
</gene>